<dbReference type="EMBL" id="KQ434873">
    <property type="protein sequence ID" value="KZC09626.1"/>
    <property type="molecule type" value="Genomic_DNA"/>
</dbReference>
<name>A0A154PCJ9_DUFNO</name>
<sequence>MWMNLCLFHQREPLGKIFVDEPEAISSQGVTRIVSMSPVTLRIRYTSGDKRVPLWVRFRLGI</sequence>
<organism evidence="1 2">
    <name type="scientific">Dufourea novaeangliae</name>
    <name type="common">Sweat bee</name>
    <dbReference type="NCBI Taxonomy" id="178035"/>
    <lineage>
        <taxon>Eukaryota</taxon>
        <taxon>Metazoa</taxon>
        <taxon>Ecdysozoa</taxon>
        <taxon>Arthropoda</taxon>
        <taxon>Hexapoda</taxon>
        <taxon>Insecta</taxon>
        <taxon>Pterygota</taxon>
        <taxon>Neoptera</taxon>
        <taxon>Endopterygota</taxon>
        <taxon>Hymenoptera</taxon>
        <taxon>Apocrita</taxon>
        <taxon>Aculeata</taxon>
        <taxon>Apoidea</taxon>
        <taxon>Anthophila</taxon>
        <taxon>Halictidae</taxon>
        <taxon>Rophitinae</taxon>
        <taxon>Dufourea</taxon>
    </lineage>
</organism>
<evidence type="ECO:0000313" key="1">
    <source>
        <dbReference type="EMBL" id="KZC09626.1"/>
    </source>
</evidence>
<reference evidence="1 2" key="1">
    <citation type="submission" date="2015-07" db="EMBL/GenBank/DDBJ databases">
        <title>The genome of Dufourea novaeangliae.</title>
        <authorList>
            <person name="Pan H."/>
            <person name="Kapheim K."/>
        </authorList>
    </citation>
    <scope>NUCLEOTIDE SEQUENCE [LARGE SCALE GENOMIC DNA]</scope>
    <source>
        <strain evidence="1">0120121106</strain>
        <tissue evidence="1">Whole body</tissue>
    </source>
</reference>
<gene>
    <name evidence="1" type="ORF">WN55_01201</name>
</gene>
<proteinExistence type="predicted"/>
<protein>
    <submittedName>
        <fullName evidence="1">Uncharacterized protein</fullName>
    </submittedName>
</protein>
<keyword evidence="2" id="KW-1185">Reference proteome</keyword>
<dbReference type="Proteomes" id="UP000076502">
    <property type="component" value="Unassembled WGS sequence"/>
</dbReference>
<dbReference type="AlphaFoldDB" id="A0A154PCJ9"/>
<evidence type="ECO:0000313" key="2">
    <source>
        <dbReference type="Proteomes" id="UP000076502"/>
    </source>
</evidence>
<accession>A0A154PCJ9</accession>